<dbReference type="Gene3D" id="3.40.390.10">
    <property type="entry name" value="Collagenase (Catalytic Domain)"/>
    <property type="match status" value="1"/>
</dbReference>
<comment type="caution">
    <text evidence="12">The sequence shown here is derived from an EMBL/GenBank/DDBJ whole genome shotgun (WGS) entry which is preliminary data.</text>
</comment>
<feature type="region of interest" description="Disordered" evidence="8">
    <location>
        <begin position="1"/>
        <end position="61"/>
    </location>
</feature>
<keyword evidence="5" id="KW-0378">Hydrolase</keyword>
<sequence length="935" mass="105668">MVLMAGPRKSLPGLHDHALHGHRSEESMPLSESALLEDSPVHMSSLRTHDDQTPSIHTTATTASTDSADIGEILPDNLQHEPLPHPTTGLLNHGWDSPTFLGLRPKTSKKGGSNFRLYLRRHRTFLVSVSLCLLAWIIFTVVTLYTLANLQAQWHRQLELASSQCPCLPGTLDSGRKQNEVDRLTSNNCNCTKASSAAPTAIIPMDEKKDKEPEVCTTFQCVTTAARLISAMDFNVDPCEDFFNYACANWNKEHIIPDDRTSISTFEVMADKLQIQLRRLLEDTSQNGKVQDNSTKLTSQNISGDAMKKAKVLFASCMNVTQIEVQGDQPLRDLMRSYGHWPVATSLSSIRTTTTPISTNPGPSQSSLPATNMSVEELLASIHRDLNIVIVIDQWVGPDDKDSEKHILQIDQPDFALPSRDHYVNPQWAKDLEAYLQYMVDIAAIFGRNSETSSGRVDKTIRRELRQALQLEIDLANASSPESERQATRSALYNKMTLVELQQETPSFNWSLYFRTLLGYSLNSTEPIVAYGLPYLKSATTIIRRYTRRQLWNYALWRVAMELVPHLSSAYLEARANFHKVLMGVSQQRARWQQCIDFVNEKMGMATGALFIREHFNQQSKDKALEMIHMIRESFIEMVDEQTWMESETSNKAREKAQFMNEKIGYPNFLLNTTALNKEYEALIVTDDVFVVNVARILGYQSKKNVDRLRQPVDAERWTTSGPAIVNAFYNPNKNDIVFPAGILQPPFYSASYPRSMNFGGIGVVVGHEISHGFDMKGRQFDRYGNLKEWWNNVTAEAFYRKAECFVDQYSQYIVDEVGLHVDGRLTLGENIADNGGLKQAYRAYHRWVARNGAEERLPGSNLTHDQLFFLNYAQIWCGSMRIQDAMNKISASVHSPGPIRVLGPLSNMPEFSKAFSCPAGSRYNQPAHRQCSLW</sequence>
<dbReference type="Gene3D" id="1.10.1380.10">
    <property type="entry name" value="Neutral endopeptidase , domain2"/>
    <property type="match status" value="1"/>
</dbReference>
<evidence type="ECO:0008006" key="14">
    <source>
        <dbReference type="Google" id="ProtNLM"/>
    </source>
</evidence>
<dbReference type="Proteomes" id="UP000186922">
    <property type="component" value="Unassembled WGS sequence"/>
</dbReference>
<evidence type="ECO:0000256" key="5">
    <source>
        <dbReference type="ARBA" id="ARBA00022801"/>
    </source>
</evidence>
<dbReference type="EMBL" id="BDGG01000011">
    <property type="protein sequence ID" value="GAV04570.1"/>
    <property type="molecule type" value="Genomic_DNA"/>
</dbReference>
<evidence type="ECO:0000256" key="4">
    <source>
        <dbReference type="ARBA" id="ARBA00022723"/>
    </source>
</evidence>
<evidence type="ECO:0000259" key="11">
    <source>
        <dbReference type="Pfam" id="PF05649"/>
    </source>
</evidence>
<evidence type="ECO:0000256" key="9">
    <source>
        <dbReference type="SAM" id="Phobius"/>
    </source>
</evidence>
<evidence type="ECO:0000256" key="1">
    <source>
        <dbReference type="ARBA" id="ARBA00001947"/>
    </source>
</evidence>
<dbReference type="PRINTS" id="PR00786">
    <property type="entry name" value="NEPRILYSIN"/>
</dbReference>
<keyword evidence="9" id="KW-0812">Transmembrane</keyword>
<dbReference type="AlphaFoldDB" id="A0A1D1VSS5"/>
<feature type="domain" description="Peptidase M13 N-terminal" evidence="11">
    <location>
        <begin position="238"/>
        <end position="667"/>
    </location>
</feature>
<keyword evidence="4" id="KW-0479">Metal-binding</keyword>
<dbReference type="InterPro" id="IPR008753">
    <property type="entry name" value="Peptidase_M13_N"/>
</dbReference>
<evidence type="ECO:0000313" key="13">
    <source>
        <dbReference type="Proteomes" id="UP000186922"/>
    </source>
</evidence>
<dbReference type="GO" id="GO:0004222">
    <property type="term" value="F:metalloendopeptidase activity"/>
    <property type="evidence" value="ECO:0007669"/>
    <property type="project" value="InterPro"/>
</dbReference>
<dbReference type="GO" id="GO:0016485">
    <property type="term" value="P:protein processing"/>
    <property type="evidence" value="ECO:0007669"/>
    <property type="project" value="TreeGrafter"/>
</dbReference>
<dbReference type="InterPro" id="IPR000718">
    <property type="entry name" value="Peptidase_M13"/>
</dbReference>
<dbReference type="InterPro" id="IPR024079">
    <property type="entry name" value="MetalloPept_cat_dom_sf"/>
</dbReference>
<dbReference type="PANTHER" id="PTHR11733">
    <property type="entry name" value="ZINC METALLOPROTEASE FAMILY M13 NEPRILYSIN-RELATED"/>
    <property type="match status" value="1"/>
</dbReference>
<accession>A0A1D1VSS5</accession>
<dbReference type="SUPFAM" id="SSF55486">
    <property type="entry name" value="Metalloproteases ('zincins'), catalytic domain"/>
    <property type="match status" value="1"/>
</dbReference>
<evidence type="ECO:0000313" key="12">
    <source>
        <dbReference type="EMBL" id="GAV04570.1"/>
    </source>
</evidence>
<name>A0A1D1VSS5_RAMVA</name>
<feature type="compositionally biased region" description="Basic and acidic residues" evidence="8">
    <location>
        <begin position="14"/>
        <end position="26"/>
    </location>
</feature>
<comment type="similarity">
    <text evidence="2">Belongs to the peptidase M13 family.</text>
</comment>
<keyword evidence="7" id="KW-0482">Metalloprotease</keyword>
<dbReference type="PANTHER" id="PTHR11733:SF241">
    <property type="entry name" value="GH26575P-RELATED"/>
    <property type="match status" value="1"/>
</dbReference>
<feature type="domain" description="Peptidase M13 C-terminal" evidence="10">
    <location>
        <begin position="727"/>
        <end position="932"/>
    </location>
</feature>
<dbReference type="OrthoDB" id="6475849at2759"/>
<dbReference type="PROSITE" id="PS51885">
    <property type="entry name" value="NEPRILYSIN"/>
    <property type="match status" value="1"/>
</dbReference>
<evidence type="ECO:0000256" key="6">
    <source>
        <dbReference type="ARBA" id="ARBA00022833"/>
    </source>
</evidence>
<evidence type="ECO:0000256" key="3">
    <source>
        <dbReference type="ARBA" id="ARBA00022670"/>
    </source>
</evidence>
<keyword evidence="3" id="KW-0645">Protease</keyword>
<keyword evidence="9" id="KW-0472">Membrane</keyword>
<protein>
    <recommendedName>
        <fullName evidence="14">Peptidase M13 N-terminal domain-containing protein</fullName>
    </recommendedName>
</protein>
<evidence type="ECO:0000256" key="8">
    <source>
        <dbReference type="SAM" id="MobiDB-lite"/>
    </source>
</evidence>
<dbReference type="GO" id="GO:0046872">
    <property type="term" value="F:metal ion binding"/>
    <property type="evidence" value="ECO:0007669"/>
    <property type="project" value="UniProtKB-KW"/>
</dbReference>
<evidence type="ECO:0000256" key="2">
    <source>
        <dbReference type="ARBA" id="ARBA00007357"/>
    </source>
</evidence>
<feature type="transmembrane region" description="Helical" evidence="9">
    <location>
        <begin position="125"/>
        <end position="148"/>
    </location>
</feature>
<gene>
    <name evidence="12" type="primary">RvY_14837-1</name>
    <name evidence="12" type="synonym">RvY_14837.1</name>
    <name evidence="12" type="ORF">RvY_14837</name>
</gene>
<dbReference type="STRING" id="947166.A0A1D1VSS5"/>
<comment type="cofactor">
    <cofactor evidence="1">
        <name>Zn(2+)</name>
        <dbReference type="ChEBI" id="CHEBI:29105"/>
    </cofactor>
</comment>
<keyword evidence="9" id="KW-1133">Transmembrane helix</keyword>
<keyword evidence="13" id="KW-1185">Reference proteome</keyword>
<dbReference type="CDD" id="cd08662">
    <property type="entry name" value="M13"/>
    <property type="match status" value="1"/>
</dbReference>
<dbReference type="Pfam" id="PF01431">
    <property type="entry name" value="Peptidase_M13"/>
    <property type="match status" value="1"/>
</dbReference>
<dbReference type="InterPro" id="IPR042089">
    <property type="entry name" value="Peptidase_M13_dom_2"/>
</dbReference>
<dbReference type="InterPro" id="IPR018497">
    <property type="entry name" value="Peptidase_M13_C"/>
</dbReference>
<evidence type="ECO:0000259" key="10">
    <source>
        <dbReference type="Pfam" id="PF01431"/>
    </source>
</evidence>
<reference evidence="12 13" key="1">
    <citation type="journal article" date="2016" name="Nat. Commun.">
        <title>Extremotolerant tardigrade genome and improved radiotolerance of human cultured cells by tardigrade-unique protein.</title>
        <authorList>
            <person name="Hashimoto T."/>
            <person name="Horikawa D.D."/>
            <person name="Saito Y."/>
            <person name="Kuwahara H."/>
            <person name="Kozuka-Hata H."/>
            <person name="Shin-I T."/>
            <person name="Minakuchi Y."/>
            <person name="Ohishi K."/>
            <person name="Motoyama A."/>
            <person name="Aizu T."/>
            <person name="Enomoto A."/>
            <person name="Kondo K."/>
            <person name="Tanaka S."/>
            <person name="Hara Y."/>
            <person name="Koshikawa S."/>
            <person name="Sagara H."/>
            <person name="Miura T."/>
            <person name="Yokobori S."/>
            <person name="Miyagawa K."/>
            <person name="Suzuki Y."/>
            <person name="Kubo T."/>
            <person name="Oyama M."/>
            <person name="Kohara Y."/>
            <person name="Fujiyama A."/>
            <person name="Arakawa K."/>
            <person name="Katayama T."/>
            <person name="Toyoda A."/>
            <person name="Kunieda T."/>
        </authorList>
    </citation>
    <scope>NUCLEOTIDE SEQUENCE [LARGE SCALE GENOMIC DNA]</scope>
    <source>
        <strain evidence="12 13">YOKOZUNA-1</strain>
    </source>
</reference>
<organism evidence="12 13">
    <name type="scientific">Ramazzottius varieornatus</name>
    <name type="common">Water bear</name>
    <name type="synonym">Tardigrade</name>
    <dbReference type="NCBI Taxonomy" id="947166"/>
    <lineage>
        <taxon>Eukaryota</taxon>
        <taxon>Metazoa</taxon>
        <taxon>Ecdysozoa</taxon>
        <taxon>Tardigrada</taxon>
        <taxon>Eutardigrada</taxon>
        <taxon>Parachela</taxon>
        <taxon>Hypsibioidea</taxon>
        <taxon>Ramazzottiidae</taxon>
        <taxon>Ramazzottius</taxon>
    </lineage>
</organism>
<dbReference type="Pfam" id="PF05649">
    <property type="entry name" value="Peptidase_M13_N"/>
    <property type="match status" value="1"/>
</dbReference>
<evidence type="ECO:0000256" key="7">
    <source>
        <dbReference type="ARBA" id="ARBA00023049"/>
    </source>
</evidence>
<keyword evidence="6" id="KW-0862">Zinc</keyword>
<proteinExistence type="inferred from homology"/>
<dbReference type="GO" id="GO:0005886">
    <property type="term" value="C:plasma membrane"/>
    <property type="evidence" value="ECO:0007669"/>
    <property type="project" value="TreeGrafter"/>
</dbReference>